<accession>A0A1F5GYG1</accession>
<dbReference type="SMART" id="SM00465">
    <property type="entry name" value="GIYc"/>
    <property type="match status" value="1"/>
</dbReference>
<sequence length="98" mass="11449">MFFTYVLRSLKDNKKYIGSTSDLKNRFRLHNSGKVLSTKNRRPSKLVYFESFETMSEARWRERRFKKSHDVLERAIRKAKTAPGKEAAGPEGLWPGGR</sequence>
<dbReference type="Gene3D" id="3.40.1440.10">
    <property type="entry name" value="GIY-YIG endonuclease"/>
    <property type="match status" value="1"/>
</dbReference>
<evidence type="ECO:0000259" key="3">
    <source>
        <dbReference type="PROSITE" id="PS50164"/>
    </source>
</evidence>
<feature type="domain" description="GIY-YIG" evidence="3">
    <location>
        <begin position="1"/>
        <end position="75"/>
    </location>
</feature>
<feature type="region of interest" description="Disordered" evidence="2">
    <location>
        <begin position="78"/>
        <end position="98"/>
    </location>
</feature>
<dbReference type="CDD" id="cd10449">
    <property type="entry name" value="GIY-YIG_SLX1_like"/>
    <property type="match status" value="1"/>
</dbReference>
<evidence type="ECO:0000313" key="4">
    <source>
        <dbReference type="EMBL" id="OGD96926.1"/>
    </source>
</evidence>
<dbReference type="SUPFAM" id="SSF82771">
    <property type="entry name" value="GIY-YIG endonuclease"/>
    <property type="match status" value="1"/>
</dbReference>
<protein>
    <recommendedName>
        <fullName evidence="3">GIY-YIG domain-containing protein</fullName>
    </recommendedName>
</protein>
<dbReference type="PROSITE" id="PS50164">
    <property type="entry name" value="GIY_YIG"/>
    <property type="match status" value="1"/>
</dbReference>
<dbReference type="Pfam" id="PF01541">
    <property type="entry name" value="GIY-YIG"/>
    <property type="match status" value="1"/>
</dbReference>
<dbReference type="PANTHER" id="PTHR34477:SF5">
    <property type="entry name" value="BSL5627 PROTEIN"/>
    <property type="match status" value="1"/>
</dbReference>
<evidence type="ECO:0000256" key="1">
    <source>
        <dbReference type="ARBA" id="ARBA00007435"/>
    </source>
</evidence>
<dbReference type="InterPro" id="IPR000305">
    <property type="entry name" value="GIY-YIG_endonuc"/>
</dbReference>
<dbReference type="InterPro" id="IPR050190">
    <property type="entry name" value="UPF0213_domain"/>
</dbReference>
<comment type="similarity">
    <text evidence="1">Belongs to the UPF0213 family.</text>
</comment>
<evidence type="ECO:0000256" key="2">
    <source>
        <dbReference type="SAM" id="MobiDB-lite"/>
    </source>
</evidence>
<dbReference type="EMBL" id="MFBJ01000015">
    <property type="protein sequence ID" value="OGD96926.1"/>
    <property type="molecule type" value="Genomic_DNA"/>
</dbReference>
<dbReference type="AlphaFoldDB" id="A0A1F5GYG1"/>
<dbReference type="PANTHER" id="PTHR34477">
    <property type="entry name" value="UPF0213 PROTEIN YHBQ"/>
    <property type="match status" value="1"/>
</dbReference>
<dbReference type="InterPro" id="IPR035901">
    <property type="entry name" value="GIY-YIG_endonuc_sf"/>
</dbReference>
<gene>
    <name evidence="4" type="ORF">A3F02_00530</name>
</gene>
<evidence type="ECO:0000313" key="5">
    <source>
        <dbReference type="Proteomes" id="UP000176666"/>
    </source>
</evidence>
<reference evidence="4 5" key="1">
    <citation type="journal article" date="2016" name="Nat. Commun.">
        <title>Thousands of microbial genomes shed light on interconnected biogeochemical processes in an aquifer system.</title>
        <authorList>
            <person name="Anantharaman K."/>
            <person name="Brown C.T."/>
            <person name="Hug L.A."/>
            <person name="Sharon I."/>
            <person name="Castelle C.J."/>
            <person name="Probst A.J."/>
            <person name="Thomas B.C."/>
            <person name="Singh A."/>
            <person name="Wilkins M.J."/>
            <person name="Karaoz U."/>
            <person name="Brodie E.L."/>
            <person name="Williams K.H."/>
            <person name="Hubbard S.S."/>
            <person name="Banfield J.F."/>
        </authorList>
    </citation>
    <scope>NUCLEOTIDE SEQUENCE [LARGE SCALE GENOMIC DNA]</scope>
</reference>
<organism evidence="4 5">
    <name type="scientific">Candidatus Curtissbacteria bacterium RIFCSPHIGHO2_12_FULL_38_9b</name>
    <dbReference type="NCBI Taxonomy" id="1797720"/>
    <lineage>
        <taxon>Bacteria</taxon>
        <taxon>Candidatus Curtissiibacteriota</taxon>
    </lineage>
</organism>
<comment type="caution">
    <text evidence="4">The sequence shown here is derived from an EMBL/GenBank/DDBJ whole genome shotgun (WGS) entry which is preliminary data.</text>
</comment>
<dbReference type="Proteomes" id="UP000176666">
    <property type="component" value="Unassembled WGS sequence"/>
</dbReference>
<name>A0A1F5GYG1_9BACT</name>
<proteinExistence type="inferred from homology"/>